<dbReference type="SUPFAM" id="SSF56801">
    <property type="entry name" value="Acetyl-CoA synthetase-like"/>
    <property type="match status" value="1"/>
</dbReference>
<dbReference type="Gene3D" id="3.40.50.12780">
    <property type="entry name" value="N-terminal domain of ligase-like"/>
    <property type="match status" value="1"/>
</dbReference>
<dbReference type="PANTHER" id="PTHR45527">
    <property type="entry name" value="NONRIBOSOMAL PEPTIDE SYNTHETASE"/>
    <property type="match status" value="1"/>
</dbReference>
<dbReference type="InterPro" id="IPR045851">
    <property type="entry name" value="AMP-bd_C_sf"/>
</dbReference>
<dbReference type="NCBIfam" id="TIGR02353">
    <property type="entry name" value="NRPS_term_dom"/>
    <property type="match status" value="1"/>
</dbReference>
<dbReference type="Proteomes" id="UP000286806">
    <property type="component" value="Unassembled WGS sequence"/>
</dbReference>
<dbReference type="GO" id="GO:0031177">
    <property type="term" value="F:phosphopantetheine binding"/>
    <property type="evidence" value="ECO:0007669"/>
    <property type="project" value="TreeGrafter"/>
</dbReference>
<dbReference type="GO" id="GO:0043041">
    <property type="term" value="P:amino acid activation for nonribosomal peptide biosynthetic process"/>
    <property type="evidence" value="ECO:0007669"/>
    <property type="project" value="TreeGrafter"/>
</dbReference>
<feature type="transmembrane region" description="Helical" evidence="3">
    <location>
        <begin position="869"/>
        <end position="896"/>
    </location>
</feature>
<dbReference type="FunFam" id="3.40.50.12780:FF:000012">
    <property type="entry name" value="Non-ribosomal peptide synthetase"/>
    <property type="match status" value="1"/>
</dbReference>
<feature type="transmembrane region" description="Helical" evidence="3">
    <location>
        <begin position="715"/>
        <end position="738"/>
    </location>
</feature>
<feature type="domain" description="Carrier" evidence="4">
    <location>
        <begin position="527"/>
        <end position="604"/>
    </location>
</feature>
<dbReference type="InterPro" id="IPR036736">
    <property type="entry name" value="ACP-like_sf"/>
</dbReference>
<dbReference type="InterPro" id="IPR025110">
    <property type="entry name" value="AMP-bd_C"/>
</dbReference>
<dbReference type="Pfam" id="PF13193">
    <property type="entry name" value="AMP-binding_C"/>
    <property type="match status" value="1"/>
</dbReference>
<dbReference type="InterPro" id="IPR010071">
    <property type="entry name" value="AA_adenyl_dom"/>
</dbReference>
<feature type="transmembrane region" description="Helical" evidence="3">
    <location>
        <begin position="1143"/>
        <end position="1166"/>
    </location>
</feature>
<dbReference type="FunFam" id="1.10.1200.10:FF:000016">
    <property type="entry name" value="Non-ribosomal peptide synthase"/>
    <property type="match status" value="1"/>
</dbReference>
<keyword evidence="3" id="KW-1133">Transmembrane helix</keyword>
<dbReference type="GO" id="GO:0044550">
    <property type="term" value="P:secondary metabolite biosynthetic process"/>
    <property type="evidence" value="ECO:0007669"/>
    <property type="project" value="TreeGrafter"/>
</dbReference>
<dbReference type="Gene3D" id="2.160.10.10">
    <property type="entry name" value="Hexapeptide repeat proteins"/>
    <property type="match status" value="3"/>
</dbReference>
<evidence type="ECO:0000256" key="3">
    <source>
        <dbReference type="SAM" id="Phobius"/>
    </source>
</evidence>
<keyword evidence="6" id="KW-1185">Reference proteome</keyword>
<feature type="transmembrane region" description="Helical" evidence="3">
    <location>
        <begin position="636"/>
        <end position="657"/>
    </location>
</feature>
<proteinExistence type="predicted"/>
<dbReference type="Pfam" id="PF00501">
    <property type="entry name" value="AMP-binding"/>
    <property type="match status" value="1"/>
</dbReference>
<evidence type="ECO:0000256" key="2">
    <source>
        <dbReference type="ARBA" id="ARBA00022553"/>
    </source>
</evidence>
<dbReference type="Pfam" id="PF00550">
    <property type="entry name" value="PP-binding"/>
    <property type="match status" value="1"/>
</dbReference>
<dbReference type="InterPro" id="IPR012728">
    <property type="entry name" value="Pls/PosA_C"/>
</dbReference>
<evidence type="ECO:0000313" key="6">
    <source>
        <dbReference type="Proteomes" id="UP000286806"/>
    </source>
</evidence>
<gene>
    <name evidence="5" type="ORF">SFMTTN_3413</name>
</gene>
<reference evidence="5 6" key="1">
    <citation type="journal article" date="2019" name="Front. Microbiol.">
        <title>Genomes of Neutrophilic Sulfur-Oxidizing Chemolithoautotrophs Representing 9 Proteobacterial Species From 8 Genera.</title>
        <authorList>
            <person name="Watanabe T."/>
            <person name="Kojima H."/>
            <person name="Umezawa K."/>
            <person name="Hori C."/>
            <person name="Takasuka T.E."/>
            <person name="Kato Y."/>
            <person name="Fukui M."/>
        </authorList>
    </citation>
    <scope>NUCLEOTIDE SEQUENCE [LARGE SCALE GENOMIC DNA]</scope>
    <source>
        <strain evidence="5 6">TTN</strain>
    </source>
</reference>
<dbReference type="GO" id="GO:0005737">
    <property type="term" value="C:cytoplasm"/>
    <property type="evidence" value="ECO:0007669"/>
    <property type="project" value="TreeGrafter"/>
</dbReference>
<organism evidence="5 6">
    <name type="scientific">Sulfuriferula multivorans</name>
    <dbReference type="NCBI Taxonomy" id="1559896"/>
    <lineage>
        <taxon>Bacteria</taxon>
        <taxon>Pseudomonadati</taxon>
        <taxon>Pseudomonadota</taxon>
        <taxon>Betaproteobacteria</taxon>
        <taxon>Nitrosomonadales</taxon>
        <taxon>Sulfuricellaceae</taxon>
        <taxon>Sulfuriferula</taxon>
    </lineage>
</organism>
<dbReference type="InterPro" id="IPR000873">
    <property type="entry name" value="AMP-dep_synth/lig_dom"/>
</dbReference>
<dbReference type="PROSITE" id="PS00455">
    <property type="entry name" value="AMP_BINDING"/>
    <property type="match status" value="1"/>
</dbReference>
<protein>
    <recommendedName>
        <fullName evidence="4">Carrier domain-containing protein</fullName>
    </recommendedName>
</protein>
<feature type="transmembrane region" description="Helical" evidence="3">
    <location>
        <begin position="902"/>
        <end position="927"/>
    </location>
</feature>
<dbReference type="RefSeq" id="WP_124706334.1">
    <property type="nucleotide sequence ID" value="NZ_BGOW01000047.1"/>
</dbReference>
<keyword evidence="3" id="KW-0472">Membrane</keyword>
<keyword evidence="3" id="KW-0812">Transmembrane</keyword>
<accession>A0A401K0Z0</accession>
<dbReference type="FunFam" id="2.30.38.10:FF:000001">
    <property type="entry name" value="Non-ribosomal peptide synthetase PvdI"/>
    <property type="match status" value="1"/>
</dbReference>
<dbReference type="InterPro" id="IPR011004">
    <property type="entry name" value="Trimer_LpxA-like_sf"/>
</dbReference>
<dbReference type="Gene3D" id="1.10.1200.10">
    <property type="entry name" value="ACP-like"/>
    <property type="match status" value="1"/>
</dbReference>
<evidence type="ECO:0000313" key="5">
    <source>
        <dbReference type="EMBL" id="GCB02305.1"/>
    </source>
</evidence>
<dbReference type="InterPro" id="IPR020845">
    <property type="entry name" value="AMP-binding_CS"/>
</dbReference>
<dbReference type="SUPFAM" id="SSF47336">
    <property type="entry name" value="ACP-like"/>
    <property type="match status" value="1"/>
</dbReference>
<feature type="transmembrane region" description="Helical" evidence="3">
    <location>
        <begin position="1111"/>
        <end position="1131"/>
    </location>
</feature>
<dbReference type="CDD" id="cd05930">
    <property type="entry name" value="A_NRPS"/>
    <property type="match status" value="1"/>
</dbReference>
<dbReference type="SUPFAM" id="SSF51161">
    <property type="entry name" value="Trimeric LpxA-like enzymes"/>
    <property type="match status" value="3"/>
</dbReference>
<evidence type="ECO:0000259" key="4">
    <source>
        <dbReference type="PROSITE" id="PS50075"/>
    </source>
</evidence>
<dbReference type="PANTHER" id="PTHR45527:SF1">
    <property type="entry name" value="FATTY ACID SYNTHASE"/>
    <property type="match status" value="1"/>
</dbReference>
<dbReference type="GO" id="GO:0072330">
    <property type="term" value="P:monocarboxylic acid biosynthetic process"/>
    <property type="evidence" value="ECO:0007669"/>
    <property type="project" value="UniProtKB-ARBA"/>
</dbReference>
<dbReference type="EMBL" id="BGOW01000047">
    <property type="protein sequence ID" value="GCB02305.1"/>
    <property type="molecule type" value="Genomic_DNA"/>
</dbReference>
<dbReference type="PROSITE" id="PS50075">
    <property type="entry name" value="CARRIER"/>
    <property type="match status" value="1"/>
</dbReference>
<dbReference type="NCBIfam" id="TIGR01733">
    <property type="entry name" value="AA-adenyl-dom"/>
    <property type="match status" value="1"/>
</dbReference>
<dbReference type="InterPro" id="IPR042099">
    <property type="entry name" value="ANL_N_sf"/>
</dbReference>
<keyword evidence="2" id="KW-0597">Phosphoprotein</keyword>
<dbReference type="Gene3D" id="3.30.300.30">
    <property type="match status" value="1"/>
</dbReference>
<sequence length="1325" mass="143121">MNLQAFQTASDASSGKPHEQRIDGLHQLFENTVDATPDRTALVCEGIEYTYLELDWLANRMAWRLHSEGVAAGDKVGLLLDRSLQTYVAVIAILKLGAAYVPLDASFPAERIAYIAEDAAFSLLVSHSRYAQLLAGLPCAYLLLDKETDRLRALPATRLTGKLPDNLERMLCYIIYTSGSTGKPKGVEVEHRSAVNFIQVATGVYGIVPQDRVYQGLSISFDFSIEEIWTTFNTGATLIAGPADKEAALGDRLADFLNAQQVTVLCTVPTLLSLIDKNIPTLRFINVGGEACPPHLVKRWSRPGLRFINTYGPTEATASATWAELSPNKPVTIGRALPTYTIYLLDEAMQPVPDGAIGEIYIGGVGVARGYTNRPQLTAERFLSNPLSLEPERLYRTGDLGRLNPEGEIEYLGRADLQVKLRGYRIELGEIESVLLRAPDIQAAAVTVARQEDGIEELVAYIVPKASSGIDHKAVAALLRQDLPAYMIPAYFEIVGDLPTLSSGKINRAALPKPGFHRLVASGQKVAPQGELEIAIASVWGTVLRLEQVSVVDDFFLDLGGHSLFAALAVSQLRKQPGMAHVSLSDLYTHPTVQRLAHYLAKARPQPSVLPVPALAAAPDWLRNLRYFLTGTGQAFALYLLFFLPALMLAIVGGVILTENGLMQAVGLLGTVSVIALTYPVLTILLAAAVKWLVIGRYRAGSYPLWGSYYFRFWLVGRVAALVPLHLIAGSPLMRLYLRLMGTRVGKHSHIGTQQIAAFDMLEIGADASVNHNAQLLGYSVRDGRLELGPIVLGAGSHVGSQAVVGIHTRIGDNAALLEKSLLPAGATIPANEAWEGSPARPVGLSAALLNGIPARPAKPLPGWSMLAGYWIAAFAVLPLVPALAIVPGLALILYLTHHAGLAGYLVALLPAGLLYAITLSILVVALKRLILPKLEAGVYPVESAFYLRKWLVDKLAETSLLFNQALYATLYLPPFLRMMGAKIGARAEISTVSNITPDLLEIGEETFLADQVSIGAARIHHGLVTLQPVRVGARAFIGNAAALPVGATVPDGSLIGVLSTPPRQSMPAGSAWVGLPSFFLPRRQMVEGFSETDTYRPSRRQVAMRYGYELLRIILPAALSFGAVAVVLQAQDWLDDAYDLPVVLALLPLVSIAVVVAVTLFAAAVKWLMVGSYKPRVEPLWSHFVRRAEFVTGLYENTAAPLLITPLLGTPFAGWILRLFGVKVGKRAFIATTFFTEFDLVHIGNDAIISQDVSLQTHLFEDRIMKMSHVRVGDGCAVGESGVVLYDTVMEPGSSLGALSLMMKGETLPQDTHWVGAPAQKEAA</sequence>
<name>A0A401K0Z0_9PROT</name>
<evidence type="ECO:0000256" key="1">
    <source>
        <dbReference type="ARBA" id="ARBA00022450"/>
    </source>
</evidence>
<dbReference type="OrthoDB" id="8612214at2"/>
<dbReference type="InterPro" id="IPR009081">
    <property type="entry name" value="PP-bd_ACP"/>
</dbReference>
<comment type="caution">
    <text evidence="5">The sequence shown here is derived from an EMBL/GenBank/DDBJ whole genome shotgun (WGS) entry which is preliminary data.</text>
</comment>
<feature type="transmembrane region" description="Helical" evidence="3">
    <location>
        <begin position="669"/>
        <end position="695"/>
    </location>
</feature>
<keyword evidence="1" id="KW-0596">Phosphopantetheine</keyword>